<dbReference type="GO" id="GO:0000155">
    <property type="term" value="F:phosphorelay sensor kinase activity"/>
    <property type="evidence" value="ECO:0007669"/>
    <property type="project" value="InterPro"/>
</dbReference>
<dbReference type="PANTHER" id="PTHR42878">
    <property type="entry name" value="TWO-COMPONENT HISTIDINE KINASE"/>
    <property type="match status" value="1"/>
</dbReference>
<evidence type="ECO:0000256" key="2">
    <source>
        <dbReference type="ARBA" id="ARBA00004236"/>
    </source>
</evidence>
<evidence type="ECO:0000256" key="5">
    <source>
        <dbReference type="ARBA" id="ARBA00022679"/>
    </source>
</evidence>
<keyword evidence="7" id="KW-0902">Two-component regulatory system</keyword>
<keyword evidence="5" id="KW-0808">Transferase</keyword>
<dbReference type="Gene3D" id="3.30.450.40">
    <property type="match status" value="1"/>
</dbReference>
<dbReference type="GO" id="GO:0030295">
    <property type="term" value="F:protein kinase activator activity"/>
    <property type="evidence" value="ECO:0007669"/>
    <property type="project" value="TreeGrafter"/>
</dbReference>
<dbReference type="InterPro" id="IPR003594">
    <property type="entry name" value="HATPase_dom"/>
</dbReference>
<dbReference type="Pfam" id="PF02518">
    <property type="entry name" value="HATPase_c"/>
    <property type="match status" value="1"/>
</dbReference>
<dbReference type="AlphaFoldDB" id="A0A1P8UCY1"/>
<evidence type="ECO:0000256" key="6">
    <source>
        <dbReference type="ARBA" id="ARBA00022777"/>
    </source>
</evidence>
<dbReference type="GO" id="GO:0005886">
    <property type="term" value="C:plasma membrane"/>
    <property type="evidence" value="ECO:0007669"/>
    <property type="project" value="UniProtKB-SubCell"/>
</dbReference>
<dbReference type="SUPFAM" id="SSF55874">
    <property type="entry name" value="ATPase domain of HSP90 chaperone/DNA topoisomerase II/histidine kinase"/>
    <property type="match status" value="1"/>
</dbReference>
<dbReference type="CDD" id="cd00075">
    <property type="entry name" value="HATPase"/>
    <property type="match status" value="1"/>
</dbReference>
<keyword evidence="11" id="KW-1185">Reference proteome</keyword>
<dbReference type="SUPFAM" id="SSF55781">
    <property type="entry name" value="GAF domain-like"/>
    <property type="match status" value="1"/>
</dbReference>
<dbReference type="Proteomes" id="UP000187185">
    <property type="component" value="Chromosome"/>
</dbReference>
<dbReference type="InterPro" id="IPR004358">
    <property type="entry name" value="Sig_transdc_His_kin-like_C"/>
</dbReference>
<organism evidence="10 11">
    <name type="scientific">Microbacterium aurum</name>
    <dbReference type="NCBI Taxonomy" id="36805"/>
    <lineage>
        <taxon>Bacteria</taxon>
        <taxon>Bacillati</taxon>
        <taxon>Actinomycetota</taxon>
        <taxon>Actinomycetes</taxon>
        <taxon>Micrococcales</taxon>
        <taxon>Microbacteriaceae</taxon>
        <taxon>Microbacterium</taxon>
    </lineage>
</organism>
<dbReference type="SMART" id="SM00388">
    <property type="entry name" value="HisKA"/>
    <property type="match status" value="1"/>
</dbReference>
<dbReference type="InterPro" id="IPR050351">
    <property type="entry name" value="BphY/WalK/GraS-like"/>
</dbReference>
<dbReference type="EC" id="2.7.13.3" evidence="3"/>
<evidence type="ECO:0000256" key="8">
    <source>
        <dbReference type="ARBA" id="ARBA00039401"/>
    </source>
</evidence>
<dbReference type="PROSITE" id="PS50109">
    <property type="entry name" value="HIS_KIN"/>
    <property type="match status" value="1"/>
</dbReference>
<dbReference type="Pfam" id="PF00512">
    <property type="entry name" value="HisKA"/>
    <property type="match status" value="1"/>
</dbReference>
<evidence type="ECO:0000256" key="4">
    <source>
        <dbReference type="ARBA" id="ARBA00022553"/>
    </source>
</evidence>
<proteinExistence type="predicted"/>
<dbReference type="PRINTS" id="PR00344">
    <property type="entry name" value="BCTRLSENSOR"/>
</dbReference>
<evidence type="ECO:0000259" key="9">
    <source>
        <dbReference type="PROSITE" id="PS50109"/>
    </source>
</evidence>
<protein>
    <recommendedName>
        <fullName evidence="8">Sensor-like histidine kinase SenX3</fullName>
        <ecNumber evidence="3">2.7.13.3</ecNumber>
    </recommendedName>
</protein>
<evidence type="ECO:0000256" key="7">
    <source>
        <dbReference type="ARBA" id="ARBA00023012"/>
    </source>
</evidence>
<dbReference type="SUPFAM" id="SSF47384">
    <property type="entry name" value="Homodimeric domain of signal transducing histidine kinase"/>
    <property type="match status" value="1"/>
</dbReference>
<keyword evidence="6 10" id="KW-0418">Kinase</keyword>
<sequence length="397" mass="41915">MGRTHVQTVEDRARVEAIADYGIVGAPVEPSLVSLAQLAATLCQVPTAVVNIIDDRAQHQVAAVGFDAGVCGREDSMCAVVLQDARHVLVPDAQRDRRFTDNPFVTGELGRVRFYASSPLITPAGISIGTLCVFDEATGSLTAEQSAALDLLAHQAVEVLELRRLTQELERSNGELAHFAGQVSHDLRNPLTALVGHLDLAAEAAASGALPRIARAVDQAEAAATRMEGMITDLLAYARAGGAQPRRDRSSLREIVATALDDLSAAIAAAEASVTATIAEETDTVVGDPMLLSLLVQNLVANAVKFALATGIRPLVEITAVRTEQGWSLTVDDNGPGVPADQRDRVFGAMERGDERDVPGLGLGLATCRRIVQIHGGRIAIDDSPLGGARLRVTLRD</sequence>
<dbReference type="GO" id="GO:0007234">
    <property type="term" value="P:osmosensory signaling via phosphorelay pathway"/>
    <property type="evidence" value="ECO:0007669"/>
    <property type="project" value="TreeGrafter"/>
</dbReference>
<evidence type="ECO:0000313" key="11">
    <source>
        <dbReference type="Proteomes" id="UP000187185"/>
    </source>
</evidence>
<comment type="subcellular location">
    <subcellularLocation>
        <location evidence="2">Cell membrane</location>
    </subcellularLocation>
</comment>
<dbReference type="EMBL" id="CP018762">
    <property type="protein sequence ID" value="APZ35929.1"/>
    <property type="molecule type" value="Genomic_DNA"/>
</dbReference>
<name>A0A1P8UCY1_9MICO</name>
<reference evidence="10 11" key="1">
    <citation type="submission" date="2016-12" db="EMBL/GenBank/DDBJ databases">
        <title>Complete genome sequence of Microbacterium aurum KACC 15219.</title>
        <authorList>
            <person name="Jung Y."/>
            <person name="Shin J.-H."/>
            <person name="Lee Y.-J."/>
            <person name="Yi H."/>
            <person name="Bahn Y.-S."/>
            <person name="Kim J.F."/>
            <person name="Lee D.-W."/>
        </authorList>
    </citation>
    <scope>NUCLEOTIDE SEQUENCE [LARGE SCALE GENOMIC DNA]</scope>
    <source>
        <strain evidence="10 11">KACC 15219</strain>
    </source>
</reference>
<dbReference type="GO" id="GO:0000156">
    <property type="term" value="F:phosphorelay response regulator activity"/>
    <property type="evidence" value="ECO:0007669"/>
    <property type="project" value="TreeGrafter"/>
</dbReference>
<dbReference type="STRING" id="36805.BOH66_14670"/>
<dbReference type="InterPro" id="IPR036890">
    <property type="entry name" value="HATPase_C_sf"/>
</dbReference>
<evidence type="ECO:0000256" key="3">
    <source>
        <dbReference type="ARBA" id="ARBA00012438"/>
    </source>
</evidence>
<dbReference type="InterPro" id="IPR036097">
    <property type="entry name" value="HisK_dim/P_sf"/>
</dbReference>
<dbReference type="PANTHER" id="PTHR42878:SF15">
    <property type="entry name" value="BACTERIOPHYTOCHROME"/>
    <property type="match status" value="1"/>
</dbReference>
<dbReference type="Gene3D" id="3.30.565.10">
    <property type="entry name" value="Histidine kinase-like ATPase, C-terminal domain"/>
    <property type="match status" value="1"/>
</dbReference>
<dbReference type="CDD" id="cd00082">
    <property type="entry name" value="HisKA"/>
    <property type="match status" value="1"/>
</dbReference>
<gene>
    <name evidence="10" type="ORF">BOH66_14670</name>
</gene>
<feature type="domain" description="Histidine kinase" evidence="9">
    <location>
        <begin position="182"/>
        <end position="397"/>
    </location>
</feature>
<evidence type="ECO:0000256" key="1">
    <source>
        <dbReference type="ARBA" id="ARBA00000085"/>
    </source>
</evidence>
<dbReference type="SMART" id="SM00387">
    <property type="entry name" value="HATPase_c"/>
    <property type="match status" value="1"/>
</dbReference>
<dbReference type="InterPro" id="IPR029016">
    <property type="entry name" value="GAF-like_dom_sf"/>
</dbReference>
<dbReference type="Gene3D" id="1.10.287.130">
    <property type="match status" value="1"/>
</dbReference>
<dbReference type="InterPro" id="IPR003661">
    <property type="entry name" value="HisK_dim/P_dom"/>
</dbReference>
<dbReference type="KEGG" id="maur:BOH66_14670"/>
<keyword evidence="4" id="KW-0597">Phosphoprotein</keyword>
<accession>A0A1P8UCY1</accession>
<dbReference type="InterPro" id="IPR005467">
    <property type="entry name" value="His_kinase_dom"/>
</dbReference>
<comment type="catalytic activity">
    <reaction evidence="1">
        <text>ATP + protein L-histidine = ADP + protein N-phospho-L-histidine.</text>
        <dbReference type="EC" id="2.7.13.3"/>
    </reaction>
</comment>
<evidence type="ECO:0000313" key="10">
    <source>
        <dbReference type="EMBL" id="APZ35929.1"/>
    </source>
</evidence>